<evidence type="ECO:0000313" key="3">
    <source>
        <dbReference type="Proteomes" id="UP000281498"/>
    </source>
</evidence>
<dbReference type="EMBL" id="PDOE01000029">
    <property type="protein sequence ID" value="RKL64908.1"/>
    <property type="molecule type" value="Genomic_DNA"/>
</dbReference>
<protein>
    <submittedName>
        <fullName evidence="2">PTS sorbitol transporter subunit IIA</fullName>
    </submittedName>
</protein>
<dbReference type="SUPFAM" id="SSF141530">
    <property type="entry name" value="PTSIIA/GutA-like"/>
    <property type="match status" value="1"/>
</dbReference>
<dbReference type="GO" id="GO:0016301">
    <property type="term" value="F:kinase activity"/>
    <property type="evidence" value="ECO:0007669"/>
    <property type="project" value="TreeGrafter"/>
</dbReference>
<name>A0A3A9K0Z6_9BACI</name>
<dbReference type="GO" id="GO:0009401">
    <property type="term" value="P:phosphoenolpyruvate-dependent sugar phosphotransferase system"/>
    <property type="evidence" value="ECO:0007669"/>
    <property type="project" value="InterPro"/>
</dbReference>
<sequence>MTVIYETNVVELGSMVDSFYEDQMIILFSSYAPEEMKEYCVLHETNQLHKDIQVGDTLYIGEESYDVTAVGSAVNKNLDQLGHITLSFYGKTEPELPGYLCLENKKITPVQDGNKIKILRD</sequence>
<dbReference type="GO" id="GO:0005737">
    <property type="term" value="C:cytoplasm"/>
    <property type="evidence" value="ECO:0007669"/>
    <property type="project" value="InterPro"/>
</dbReference>
<dbReference type="AlphaFoldDB" id="A0A3A9K0Z6"/>
<dbReference type="PANTHER" id="PTHR40398">
    <property type="entry name" value="PTS SYSTEM GLUCITOL/SORBITOL-SPECIFIC EIIA COMPONENT"/>
    <property type="match status" value="1"/>
</dbReference>
<organism evidence="2 3">
    <name type="scientific">Salipaludibacillus neizhouensis</name>
    <dbReference type="NCBI Taxonomy" id="885475"/>
    <lineage>
        <taxon>Bacteria</taxon>
        <taxon>Bacillati</taxon>
        <taxon>Bacillota</taxon>
        <taxon>Bacilli</taxon>
        <taxon>Bacillales</taxon>
        <taxon>Bacillaceae</taxon>
    </lineage>
</organism>
<comment type="caution">
    <text evidence="2">The sequence shown here is derived from an EMBL/GenBank/DDBJ whole genome shotgun (WGS) entry which is preliminary data.</text>
</comment>
<evidence type="ECO:0000256" key="1">
    <source>
        <dbReference type="PROSITE-ProRule" id="PRU00420"/>
    </source>
</evidence>
<gene>
    <name evidence="2" type="ORF">CR203_23700</name>
</gene>
<dbReference type="GO" id="GO:0008982">
    <property type="term" value="F:protein-N(PI)-phosphohistidine-sugar phosphotransferase activity"/>
    <property type="evidence" value="ECO:0007669"/>
    <property type="project" value="InterPro"/>
</dbReference>
<evidence type="ECO:0000313" key="2">
    <source>
        <dbReference type="EMBL" id="RKL64908.1"/>
    </source>
</evidence>
<proteinExistence type="predicted"/>
<feature type="modified residue" description="Phosphohistidine; by HPr" evidence="1">
    <location>
        <position position="43"/>
    </location>
</feature>
<dbReference type="OrthoDB" id="5113885at2"/>
<dbReference type="Proteomes" id="UP000281498">
    <property type="component" value="Unassembled WGS sequence"/>
</dbReference>
<keyword evidence="3" id="KW-1185">Reference proteome</keyword>
<dbReference type="PANTHER" id="PTHR40398:SF1">
    <property type="entry name" value="PTS SYSTEM GLUCITOL_SORBITOL-SPECIFIC EIIA COMPONENT"/>
    <property type="match status" value="1"/>
</dbReference>
<dbReference type="Gene3D" id="2.40.33.40">
    <property type="entry name" value="Phosphotransferase system, glucitol/sorbitol-specific IIA component"/>
    <property type="match status" value="1"/>
</dbReference>
<reference evidence="2 3" key="1">
    <citation type="submission" date="2017-10" db="EMBL/GenBank/DDBJ databases">
        <title>Bacillus sp. nov., a halophilic bacterium isolated from a Keqin Lake.</title>
        <authorList>
            <person name="Wang H."/>
        </authorList>
    </citation>
    <scope>NUCLEOTIDE SEQUENCE [LARGE SCALE GENOMIC DNA]</scope>
    <source>
        <strain evidence="2 3">KCTC 13187</strain>
    </source>
</reference>
<dbReference type="InterPro" id="IPR004716">
    <property type="entry name" value="PTS_IIA_glucitol/sorbitol-sp"/>
</dbReference>
<accession>A0A3A9K0Z6</accession>
<dbReference type="InterPro" id="IPR036665">
    <property type="entry name" value="PTS_IIA_glucitol/sorbitol_sf"/>
</dbReference>
<dbReference type="Pfam" id="PF03829">
    <property type="entry name" value="PTSIIA_gutA"/>
    <property type="match status" value="1"/>
</dbReference>
<dbReference type="PROSITE" id="PS51097">
    <property type="entry name" value="PTS_EIIA_TYPE_5"/>
    <property type="match status" value="1"/>
</dbReference>
<dbReference type="RefSeq" id="WP_110938868.1">
    <property type="nucleotide sequence ID" value="NZ_KZ614148.1"/>
</dbReference>